<evidence type="ECO:0000313" key="1">
    <source>
        <dbReference type="EMBL" id="MBK6973013.1"/>
    </source>
</evidence>
<name>A0A9D7HLT2_9PROT</name>
<dbReference type="Proteomes" id="UP000807785">
    <property type="component" value="Unassembled WGS sequence"/>
</dbReference>
<gene>
    <name evidence="1" type="ORF">IPH26_08695</name>
</gene>
<dbReference type="AlphaFoldDB" id="A0A9D7HLT2"/>
<protein>
    <submittedName>
        <fullName evidence="1">Uncharacterized protein</fullName>
    </submittedName>
</protein>
<evidence type="ECO:0000313" key="2">
    <source>
        <dbReference type="Proteomes" id="UP000807785"/>
    </source>
</evidence>
<comment type="caution">
    <text evidence="1">The sequence shown here is derived from an EMBL/GenBank/DDBJ whole genome shotgun (WGS) entry which is preliminary data.</text>
</comment>
<dbReference type="EMBL" id="JADJEV010000003">
    <property type="protein sequence ID" value="MBK6973013.1"/>
    <property type="molecule type" value="Genomic_DNA"/>
</dbReference>
<reference evidence="1" key="1">
    <citation type="submission" date="2020-10" db="EMBL/GenBank/DDBJ databases">
        <title>Connecting structure to function with the recovery of over 1000 high-quality activated sludge metagenome-assembled genomes encoding full-length rRNA genes using long-read sequencing.</title>
        <authorList>
            <person name="Singleton C.M."/>
            <person name="Petriglieri F."/>
            <person name="Kristensen J.M."/>
            <person name="Kirkegaard R.H."/>
            <person name="Michaelsen T.Y."/>
            <person name="Andersen M.H."/>
            <person name="Karst S.M."/>
            <person name="Dueholm M.S."/>
            <person name="Nielsen P.H."/>
            <person name="Albertsen M."/>
        </authorList>
    </citation>
    <scope>NUCLEOTIDE SEQUENCE</scope>
    <source>
        <strain evidence="1">Bjer_18-Q3-R1-45_BAT3C.347</strain>
    </source>
</reference>
<organism evidence="1 2">
    <name type="scientific">Candidatus Methylophosphatis roskildensis</name>
    <dbReference type="NCBI Taxonomy" id="2899263"/>
    <lineage>
        <taxon>Bacteria</taxon>
        <taxon>Pseudomonadati</taxon>
        <taxon>Pseudomonadota</taxon>
        <taxon>Betaproteobacteria</taxon>
        <taxon>Nitrosomonadales</taxon>
        <taxon>Sterolibacteriaceae</taxon>
        <taxon>Candidatus Methylophosphatis</taxon>
    </lineage>
</organism>
<accession>A0A9D7HLT2</accession>
<sequence length="63" mass="6906">MPWKKAWPSKAKEKLKPLGLSDKSIATLEGYGSLQKFKDDPEGAQKGARKAEVEAALKESGIY</sequence>
<proteinExistence type="predicted"/>